<dbReference type="Proteomes" id="UP000241158">
    <property type="component" value="Unassembled WGS sequence"/>
</dbReference>
<gene>
    <name evidence="1" type="ORF">CU100_09030</name>
</gene>
<evidence type="ECO:0000313" key="1">
    <source>
        <dbReference type="EMBL" id="PSH57833.1"/>
    </source>
</evidence>
<protein>
    <recommendedName>
        <fullName evidence="3">DUF1697 domain-containing protein</fullName>
    </recommendedName>
</protein>
<dbReference type="PANTHER" id="PTHR36439">
    <property type="entry name" value="BLL4334 PROTEIN"/>
    <property type="match status" value="1"/>
</dbReference>
<evidence type="ECO:0000313" key="2">
    <source>
        <dbReference type="Proteomes" id="UP000241158"/>
    </source>
</evidence>
<name>A0A2P7AUK4_9HYPH</name>
<organism evidence="1 2">
    <name type="scientific">Phyllobacterium endophyticum</name>
    <dbReference type="NCBI Taxonomy" id="1149773"/>
    <lineage>
        <taxon>Bacteria</taxon>
        <taxon>Pseudomonadati</taxon>
        <taxon>Pseudomonadota</taxon>
        <taxon>Alphaproteobacteria</taxon>
        <taxon>Hyphomicrobiales</taxon>
        <taxon>Phyllobacteriaceae</taxon>
        <taxon>Phyllobacterium</taxon>
    </lineage>
</organism>
<dbReference type="EMBL" id="PGGN01000002">
    <property type="protein sequence ID" value="PSH57833.1"/>
    <property type="molecule type" value="Genomic_DNA"/>
</dbReference>
<dbReference type="PANTHER" id="PTHR36439:SF1">
    <property type="entry name" value="DUF1697 DOMAIN-CONTAINING PROTEIN"/>
    <property type="match status" value="1"/>
</dbReference>
<comment type="caution">
    <text evidence="1">The sequence shown here is derived from an EMBL/GenBank/DDBJ whole genome shotgun (WGS) entry which is preliminary data.</text>
</comment>
<dbReference type="Pfam" id="PF08002">
    <property type="entry name" value="DUF1697"/>
    <property type="match status" value="1"/>
</dbReference>
<reference evidence="2" key="1">
    <citation type="submission" date="2017-11" db="EMBL/GenBank/DDBJ databases">
        <authorList>
            <person name="Kuznetsova I."/>
            <person name="Sazanova A."/>
            <person name="Chirak E."/>
            <person name="Safronova V."/>
            <person name="Willems A."/>
        </authorList>
    </citation>
    <scope>NUCLEOTIDE SEQUENCE [LARGE SCALE GENOMIC DNA]</scope>
    <source>
        <strain evidence="2">PEPV15</strain>
    </source>
</reference>
<dbReference type="Gene3D" id="3.30.70.1280">
    <property type="entry name" value="SP0830-like domains"/>
    <property type="match status" value="1"/>
</dbReference>
<keyword evidence="2" id="KW-1185">Reference proteome</keyword>
<dbReference type="RefSeq" id="WP_106716254.1">
    <property type="nucleotide sequence ID" value="NZ_JACHXT010000001.1"/>
</dbReference>
<dbReference type="AlphaFoldDB" id="A0A2P7AUK4"/>
<sequence length="181" mass="20185">MTTWIVLFRGVGGDTLLPVQPLKQALAEEGFRSVVTYINTGNVVLVSNDTPKRIARHVANIALEHFGFSKHIMIVSKAEWGRLIVNNPFPLAVNEPAKLHAYVMERAPDPEAVEALRQKATGPEQFEIRGRVLYYYTPQGVSNARLHPKIEPTLKIAATARNWNTVVKLSHLAEQVARDAK</sequence>
<proteinExistence type="predicted"/>
<dbReference type="PIRSF" id="PIRSF008502">
    <property type="entry name" value="UCP008502"/>
    <property type="match status" value="1"/>
</dbReference>
<accession>A0A2P7AUK4</accession>
<dbReference type="SUPFAM" id="SSF160379">
    <property type="entry name" value="SP0830-like"/>
    <property type="match status" value="1"/>
</dbReference>
<dbReference type="InterPro" id="IPR012545">
    <property type="entry name" value="DUF1697"/>
</dbReference>
<evidence type="ECO:0008006" key="3">
    <source>
        <dbReference type="Google" id="ProtNLM"/>
    </source>
</evidence>
<dbReference type="OrthoDB" id="9806494at2"/>